<name>A0A1X6NLS2_PORUM</name>
<keyword evidence="1" id="KW-0472">Membrane</keyword>
<reference evidence="2 3" key="1">
    <citation type="submission" date="2017-03" db="EMBL/GenBank/DDBJ databases">
        <title>WGS assembly of Porphyra umbilicalis.</title>
        <authorList>
            <person name="Brawley S.H."/>
            <person name="Blouin N.A."/>
            <person name="Ficko-Blean E."/>
            <person name="Wheeler G.L."/>
            <person name="Lohr M."/>
            <person name="Goodson H.V."/>
            <person name="Jenkins J.W."/>
            <person name="Blaby-Haas C.E."/>
            <person name="Helliwell K.E."/>
            <person name="Chan C."/>
            <person name="Marriage T."/>
            <person name="Bhattacharya D."/>
            <person name="Klein A.S."/>
            <person name="Badis Y."/>
            <person name="Brodie J."/>
            <person name="Cao Y."/>
            <person name="Collen J."/>
            <person name="Dittami S.M."/>
            <person name="Gachon C.M."/>
            <person name="Green B.R."/>
            <person name="Karpowicz S."/>
            <person name="Kim J.W."/>
            <person name="Kudahl U."/>
            <person name="Lin S."/>
            <person name="Michel G."/>
            <person name="Mittag M."/>
            <person name="Olson B.J."/>
            <person name="Pangilinan J."/>
            <person name="Peng Y."/>
            <person name="Qiu H."/>
            <person name="Shu S."/>
            <person name="Singer J.T."/>
            <person name="Smith A.G."/>
            <person name="Sprecher B.N."/>
            <person name="Wagner V."/>
            <person name="Wang W."/>
            <person name="Wang Z.-Y."/>
            <person name="Yan J."/>
            <person name="Yarish C."/>
            <person name="Zoeuner-Riek S."/>
            <person name="Zhuang Y."/>
            <person name="Zou Y."/>
            <person name="Lindquist E.A."/>
            <person name="Grimwood J."/>
            <person name="Barry K."/>
            <person name="Rokhsar D.S."/>
            <person name="Schmutz J."/>
            <person name="Stiller J.W."/>
            <person name="Grossman A.R."/>
            <person name="Prochnik S.E."/>
        </authorList>
    </citation>
    <scope>NUCLEOTIDE SEQUENCE [LARGE SCALE GENOMIC DNA]</scope>
    <source>
        <strain evidence="2">4086291</strain>
    </source>
</reference>
<sequence>MLGRLSAFLAGAAVGGTGGYIMLRQDMKAASSTVTAAVATLARRVEKLESQQTSK</sequence>
<organism evidence="2 3">
    <name type="scientific">Porphyra umbilicalis</name>
    <name type="common">Purple laver</name>
    <name type="synonym">Red alga</name>
    <dbReference type="NCBI Taxonomy" id="2786"/>
    <lineage>
        <taxon>Eukaryota</taxon>
        <taxon>Rhodophyta</taxon>
        <taxon>Bangiophyceae</taxon>
        <taxon>Bangiales</taxon>
        <taxon>Bangiaceae</taxon>
        <taxon>Porphyra</taxon>
    </lineage>
</organism>
<dbReference type="EMBL" id="KV919480">
    <property type="protein sequence ID" value="OSX69591.1"/>
    <property type="molecule type" value="Genomic_DNA"/>
</dbReference>
<dbReference type="AlphaFoldDB" id="A0A1X6NLS2"/>
<accession>A0A1X6NLS2</accession>
<evidence type="ECO:0000313" key="2">
    <source>
        <dbReference type="EMBL" id="OSX69591.1"/>
    </source>
</evidence>
<proteinExistence type="predicted"/>
<evidence type="ECO:0000256" key="1">
    <source>
        <dbReference type="SAM" id="Phobius"/>
    </source>
</evidence>
<gene>
    <name evidence="2" type="ORF">BU14_1366s0002</name>
</gene>
<keyword evidence="3" id="KW-1185">Reference proteome</keyword>
<evidence type="ECO:0000313" key="3">
    <source>
        <dbReference type="Proteomes" id="UP000218209"/>
    </source>
</evidence>
<protein>
    <submittedName>
        <fullName evidence="2">Uncharacterized protein</fullName>
    </submittedName>
</protein>
<keyword evidence="1" id="KW-0812">Transmembrane</keyword>
<keyword evidence="1" id="KW-1133">Transmembrane helix</keyword>
<dbReference type="Proteomes" id="UP000218209">
    <property type="component" value="Unassembled WGS sequence"/>
</dbReference>
<feature type="transmembrane region" description="Helical" evidence="1">
    <location>
        <begin position="6"/>
        <end position="23"/>
    </location>
</feature>